<dbReference type="GeneID" id="39991671"/>
<comment type="caution">
    <text evidence="2">The sequence shown here is derived from an EMBL/GenBank/DDBJ whole genome shotgun (WGS) entry which is preliminary data.</text>
</comment>
<dbReference type="EMBL" id="NBCO01000142">
    <property type="protein sequence ID" value="ORC80834.1"/>
    <property type="molecule type" value="Genomic_DNA"/>
</dbReference>
<reference evidence="2 3" key="1">
    <citation type="submission" date="2017-03" db="EMBL/GenBank/DDBJ databases">
        <title>An alternative strategy for trypanosome survival in the mammalian bloodstream revealed through genome and transcriptome analysis of the ubiquitous bovine parasite Trypanosoma (Megatrypanum) theileri.</title>
        <authorList>
            <person name="Kelly S."/>
            <person name="Ivens A."/>
            <person name="Mott A."/>
            <person name="O'Neill E."/>
            <person name="Emms D."/>
            <person name="Macleod O."/>
            <person name="Voorheis P."/>
            <person name="Matthews J."/>
            <person name="Matthews K."/>
            <person name="Carrington M."/>
        </authorList>
    </citation>
    <scope>NUCLEOTIDE SEQUENCE [LARGE SCALE GENOMIC DNA]</scope>
    <source>
        <strain evidence="2">Edinburgh</strain>
    </source>
</reference>
<keyword evidence="3" id="KW-1185">Reference proteome</keyword>
<proteinExistence type="predicted"/>
<feature type="domain" description="Receptor-type adenylate cyclase GRESAG 4.1/3 periplasmic binding protein-like" evidence="1">
    <location>
        <begin position="67"/>
        <end position="208"/>
    </location>
</feature>
<evidence type="ECO:0000313" key="3">
    <source>
        <dbReference type="Proteomes" id="UP000192257"/>
    </source>
</evidence>
<dbReference type="Proteomes" id="UP000192257">
    <property type="component" value="Unassembled WGS sequence"/>
</dbReference>
<sequence>MIDDLVIGDYGGECSEIADVQGAVCRCNQGGRTIYMKSFGEDYRADHINEGTLSYDPWVCYSTDIILYAPLNGLTFLLTDSQLAMEAGKATILGAGAALRDNDDHTSKHGFNIKTALSTTNGALNEFISFMRRESLHAVAGTVTEAMLDVPNVTFIDPLFLQPRLNKFRKHVIHLSPTVEQELFVLAQYLGNTSDASAAAVIRCDEAAA</sequence>
<evidence type="ECO:0000313" key="2">
    <source>
        <dbReference type="EMBL" id="ORC80834.1"/>
    </source>
</evidence>
<dbReference type="AlphaFoldDB" id="A0A1X0NFA2"/>
<dbReference type="OrthoDB" id="252553at2759"/>
<dbReference type="Pfam" id="PF25493">
    <property type="entry name" value="Peripla_BP_A-cyclase"/>
    <property type="match status" value="1"/>
</dbReference>
<gene>
    <name evidence="2" type="ORF">TM35_001421020</name>
</gene>
<accession>A0A1X0NFA2</accession>
<name>A0A1X0NFA2_9TRYP</name>
<feature type="non-terminal residue" evidence="2">
    <location>
        <position position="209"/>
    </location>
</feature>
<evidence type="ECO:0000259" key="1">
    <source>
        <dbReference type="Pfam" id="PF25493"/>
    </source>
</evidence>
<protein>
    <submittedName>
        <fullName evidence="2">Adenylyl cyclase</fullName>
    </submittedName>
</protein>
<dbReference type="VEuPathDB" id="TriTrypDB:TM35_001421020"/>
<dbReference type="InterPro" id="IPR057398">
    <property type="entry name" value="GRESAG4.1/3_peripasmic_2"/>
</dbReference>
<dbReference type="RefSeq" id="XP_028876816.1">
    <property type="nucleotide sequence ID" value="XM_029031891.1"/>
</dbReference>
<organism evidence="2 3">
    <name type="scientific">Trypanosoma theileri</name>
    <dbReference type="NCBI Taxonomy" id="67003"/>
    <lineage>
        <taxon>Eukaryota</taxon>
        <taxon>Discoba</taxon>
        <taxon>Euglenozoa</taxon>
        <taxon>Kinetoplastea</taxon>
        <taxon>Metakinetoplastina</taxon>
        <taxon>Trypanosomatida</taxon>
        <taxon>Trypanosomatidae</taxon>
        <taxon>Trypanosoma</taxon>
    </lineage>
</organism>